<dbReference type="Proteomes" id="UP001162992">
    <property type="component" value="Chromosome 4"/>
</dbReference>
<reference evidence="2" key="1">
    <citation type="journal article" date="2024" name="Proc. Natl. Acad. Sci. U.S.A.">
        <title>Extraordinary preservation of gene collinearity over three hundred million years revealed in homosporous lycophytes.</title>
        <authorList>
            <person name="Li C."/>
            <person name="Wickell D."/>
            <person name="Kuo L.Y."/>
            <person name="Chen X."/>
            <person name="Nie B."/>
            <person name="Liao X."/>
            <person name="Peng D."/>
            <person name="Ji J."/>
            <person name="Jenkins J."/>
            <person name="Williams M."/>
            <person name="Shu S."/>
            <person name="Plott C."/>
            <person name="Barry K."/>
            <person name="Rajasekar S."/>
            <person name="Grimwood J."/>
            <person name="Han X."/>
            <person name="Sun S."/>
            <person name="Hou Z."/>
            <person name="He W."/>
            <person name="Dai G."/>
            <person name="Sun C."/>
            <person name="Schmutz J."/>
            <person name="Leebens-Mack J.H."/>
            <person name="Li F.W."/>
            <person name="Wang L."/>
        </authorList>
    </citation>
    <scope>NUCLEOTIDE SEQUENCE [LARGE SCALE GENOMIC DNA]</scope>
    <source>
        <strain evidence="2">cv. PW_Plant_1</strain>
    </source>
</reference>
<keyword evidence="2" id="KW-1185">Reference proteome</keyword>
<protein>
    <submittedName>
        <fullName evidence="1">Uncharacterized protein</fullName>
    </submittedName>
</protein>
<name>A0ACC2DVS1_DIPCM</name>
<comment type="caution">
    <text evidence="1">The sequence shown here is derived from an EMBL/GenBank/DDBJ whole genome shotgun (WGS) entry which is preliminary data.</text>
</comment>
<accession>A0ACC2DVS1</accession>
<dbReference type="EMBL" id="CM055095">
    <property type="protein sequence ID" value="KAJ7558342.1"/>
    <property type="molecule type" value="Genomic_DNA"/>
</dbReference>
<proteinExistence type="predicted"/>
<evidence type="ECO:0000313" key="1">
    <source>
        <dbReference type="EMBL" id="KAJ7558342.1"/>
    </source>
</evidence>
<organism evidence="1 2">
    <name type="scientific">Diphasiastrum complanatum</name>
    <name type="common">Issler's clubmoss</name>
    <name type="synonym">Lycopodium complanatum</name>
    <dbReference type="NCBI Taxonomy" id="34168"/>
    <lineage>
        <taxon>Eukaryota</taxon>
        <taxon>Viridiplantae</taxon>
        <taxon>Streptophyta</taxon>
        <taxon>Embryophyta</taxon>
        <taxon>Tracheophyta</taxon>
        <taxon>Lycopodiopsida</taxon>
        <taxon>Lycopodiales</taxon>
        <taxon>Lycopodiaceae</taxon>
        <taxon>Lycopodioideae</taxon>
        <taxon>Diphasiastrum</taxon>
    </lineage>
</organism>
<sequence>MRRQEAAAKREAESSRRKERHATRQEAMASGDMDSHRPSLGAVAILGAGVSGLAAAYRLQANGAAVTVFDTQESVGGKVQSVRQDRIIWEKGANTMAATEADVNNLIDHLNLRDKQQFPLQQSKRYIVRDGKPIKLPGDPLALIASNLLSPHGKLRIMLEPFIWKKRAHMQYEAQNPGQAFQDESVGEFMERHFGREVVDYLVDPFLAGTSGSDPSSVSIRHTFPELWALEERYGSIIVGAILSGFQKRSKSSQSTVSQKLPQKKRRGSFSFVGGLQTLANALVTEIGERNLKLDASVTVLACNQQGNPSRDNWTISYLRTGSDKIMHQFEQHFDAVITTMPLHNFREVQIKKDGKPYSIHYIPPVVYEPISVLVTAFRNEDVKRPLEGFGVLVPSKEQSQKFQTLGTLFSSSMFPDRAPPDQTLFTTFIGGSRNPSLCATSKEELLDVVLQDLHRLLGVEGKPTFVRHTFWEKAFPRYDLGYQNILTSLEKLERDLPGLCYAGNHKGGLAVGKCLISGLKAAEQVLTYLESSGSRKLFTMALSPD</sequence>
<evidence type="ECO:0000313" key="2">
    <source>
        <dbReference type="Proteomes" id="UP001162992"/>
    </source>
</evidence>
<gene>
    <name evidence="1" type="ORF">O6H91_04G034500</name>
</gene>